<dbReference type="Proteomes" id="UP000591058">
    <property type="component" value="Unassembled WGS sequence"/>
</dbReference>
<accession>A0A2H4VDP1</accession>
<accession>A0A2H4VP83</accession>
<dbReference type="GeneID" id="35125623"/>
<dbReference type="KEGG" id="msub:BK009_04015"/>
<dbReference type="Pfam" id="PF09373">
    <property type="entry name" value="PMBR"/>
    <property type="match status" value="1"/>
</dbReference>
<protein>
    <submittedName>
        <fullName evidence="1">Pseudomurein-binding protein</fullName>
    </submittedName>
</protein>
<name>A0A2H4VDP1_9EURY</name>
<evidence type="ECO:0000313" key="1">
    <source>
        <dbReference type="EMBL" id="AUB56217.1"/>
    </source>
</evidence>
<evidence type="ECO:0000313" key="6">
    <source>
        <dbReference type="Proteomes" id="UP000591058"/>
    </source>
</evidence>
<dbReference type="RefSeq" id="WP_100906191.1">
    <property type="nucleotide sequence ID" value="NZ_CP017768.1"/>
</dbReference>
<dbReference type="EMBL" id="JABBYL010000026">
    <property type="protein sequence ID" value="NMO09681.1"/>
    <property type="molecule type" value="Genomic_DNA"/>
</dbReference>
<evidence type="ECO:0000313" key="2">
    <source>
        <dbReference type="EMBL" id="AUB59914.1"/>
    </source>
</evidence>
<gene>
    <name evidence="1" type="ORF">BK007_09480</name>
    <name evidence="2" type="ORF">BK009_04015</name>
    <name evidence="3" type="ORF">HG719_07540</name>
</gene>
<reference evidence="3 6" key="2">
    <citation type="submission" date="2020-04" db="EMBL/GenBank/DDBJ databases">
        <title>Draft genome of Methanobacterium subterraneum isolated from animal feces.</title>
        <authorList>
            <person name="Ouboter H.T."/>
            <person name="Berger S."/>
            <person name="Gungor E."/>
            <person name="Jetten M.S.M."/>
            <person name="Welte C.U."/>
        </authorList>
    </citation>
    <scope>NUCLEOTIDE SEQUENCE [LARGE SCALE GENOMIC DNA]</scope>
    <source>
        <strain evidence="3">HO_2020</strain>
    </source>
</reference>
<evidence type="ECO:0000313" key="5">
    <source>
        <dbReference type="Proteomes" id="UP000232806"/>
    </source>
</evidence>
<organism evidence="1 5">
    <name type="scientific">Methanobacterium subterraneum</name>
    <dbReference type="NCBI Taxonomy" id="59277"/>
    <lineage>
        <taxon>Archaea</taxon>
        <taxon>Methanobacteriati</taxon>
        <taxon>Methanobacteriota</taxon>
        <taxon>Methanomada group</taxon>
        <taxon>Methanobacteria</taxon>
        <taxon>Methanobacteriales</taxon>
        <taxon>Methanobacteriaceae</taxon>
        <taxon>Methanobacterium</taxon>
    </lineage>
</organism>
<dbReference type="AlphaFoldDB" id="A0A2H4VDP1"/>
<reference evidence="4 5" key="1">
    <citation type="submission" date="2016-10" db="EMBL/GenBank/DDBJ databases">
        <title>Comparative genomics between deep and shallow subseafloor isolates.</title>
        <authorList>
            <person name="Ishii S."/>
            <person name="Miller J.R."/>
            <person name="Sutton G."/>
            <person name="Suzuki S."/>
            <person name="Methe B."/>
            <person name="Inagaki F."/>
            <person name="Imachi H."/>
        </authorList>
    </citation>
    <scope>NUCLEOTIDE SEQUENCE [LARGE SCALE GENOMIC DNA]</scope>
    <source>
        <strain evidence="2 4">A8p</strain>
        <strain evidence="1 5">MO-MB1</strain>
    </source>
</reference>
<dbReference type="InterPro" id="IPR018975">
    <property type="entry name" value="Pseudomurein-binding_repeat"/>
</dbReference>
<dbReference type="EMBL" id="CP017768">
    <property type="protein sequence ID" value="AUB59914.1"/>
    <property type="molecule type" value="Genomic_DNA"/>
</dbReference>
<keyword evidence="4" id="KW-1185">Reference proteome</keyword>
<sequence>MESLTLEQYRKMVDKVIEFKRLNGDLPKYAVVDGCRIHKREYIDMIERVNTFFLQMGRNPGSVDITPLEDVPVVETVLI</sequence>
<dbReference type="Proteomes" id="UP000232631">
    <property type="component" value="Chromosome"/>
</dbReference>
<dbReference type="Proteomes" id="UP000232806">
    <property type="component" value="Chromosome"/>
</dbReference>
<evidence type="ECO:0000313" key="4">
    <source>
        <dbReference type="Proteomes" id="UP000232631"/>
    </source>
</evidence>
<dbReference type="OrthoDB" id="79808at2157"/>
<dbReference type="EMBL" id="CP017766">
    <property type="protein sequence ID" value="AUB56217.1"/>
    <property type="molecule type" value="Genomic_DNA"/>
</dbReference>
<proteinExistence type="predicted"/>
<evidence type="ECO:0000313" key="3">
    <source>
        <dbReference type="EMBL" id="NMO09681.1"/>
    </source>
</evidence>